<evidence type="ECO:0000313" key="4">
    <source>
        <dbReference type="Proteomes" id="UP000278807"/>
    </source>
</evidence>
<dbReference type="EMBL" id="UZAE01006499">
    <property type="protein sequence ID" value="VDO02118.1"/>
    <property type="molecule type" value="Genomic_DNA"/>
</dbReference>
<gene>
    <name evidence="3" type="ORF">HNAJ_LOCUS6258</name>
</gene>
<feature type="transmembrane region" description="Helical" evidence="2">
    <location>
        <begin position="97"/>
        <end position="115"/>
    </location>
</feature>
<evidence type="ECO:0000313" key="5">
    <source>
        <dbReference type="WBParaSite" id="HNAJ_0000626201-mRNA-1"/>
    </source>
</evidence>
<reference evidence="3 4" key="2">
    <citation type="submission" date="2018-11" db="EMBL/GenBank/DDBJ databases">
        <authorList>
            <consortium name="Pathogen Informatics"/>
        </authorList>
    </citation>
    <scope>NUCLEOTIDE SEQUENCE [LARGE SCALE GENOMIC DNA]</scope>
</reference>
<dbReference type="InterPro" id="IPR036259">
    <property type="entry name" value="MFS_trans_sf"/>
</dbReference>
<feature type="region of interest" description="Disordered" evidence="1">
    <location>
        <begin position="151"/>
        <end position="171"/>
    </location>
</feature>
<organism evidence="5">
    <name type="scientific">Rodentolepis nana</name>
    <name type="common">Dwarf tapeworm</name>
    <name type="synonym">Hymenolepis nana</name>
    <dbReference type="NCBI Taxonomy" id="102285"/>
    <lineage>
        <taxon>Eukaryota</taxon>
        <taxon>Metazoa</taxon>
        <taxon>Spiralia</taxon>
        <taxon>Lophotrochozoa</taxon>
        <taxon>Platyhelminthes</taxon>
        <taxon>Cestoda</taxon>
        <taxon>Eucestoda</taxon>
        <taxon>Cyclophyllidea</taxon>
        <taxon>Hymenolepididae</taxon>
        <taxon>Rodentolepis</taxon>
    </lineage>
</organism>
<proteinExistence type="predicted"/>
<keyword evidence="2" id="KW-0472">Membrane</keyword>
<evidence type="ECO:0000313" key="3">
    <source>
        <dbReference type="EMBL" id="VDO02118.1"/>
    </source>
</evidence>
<protein>
    <submittedName>
        <fullName evidence="5">MFS domain-containing protein</fullName>
    </submittedName>
</protein>
<dbReference type="OrthoDB" id="2261376at2759"/>
<keyword evidence="2" id="KW-1133">Transmembrane helix</keyword>
<evidence type="ECO:0000256" key="2">
    <source>
        <dbReference type="SAM" id="Phobius"/>
    </source>
</evidence>
<keyword evidence="2" id="KW-0812">Transmembrane</keyword>
<keyword evidence="4" id="KW-1185">Reference proteome</keyword>
<accession>A0A0R3TGS1</accession>
<dbReference type="SUPFAM" id="SSF103473">
    <property type="entry name" value="MFS general substrate transporter"/>
    <property type="match status" value="1"/>
</dbReference>
<sequence length="185" mass="20424">IFVCITDLTEQKAEVLERKLSIAPTTDGELLIAQPRRRSRASSIMERSEPKSLATVQSTMTAERLSYIALFEGIIGITMAICTMTMGSAISKFGFQFPAWFMLGLVAINLVLTALMPNTKVLWDTATRRNSLAPKGLDVDTRKNLLSISETGENRDSQNPNVVVKPPAPKKKTNCCTALKQMEPY</sequence>
<reference evidence="5" key="1">
    <citation type="submission" date="2017-02" db="UniProtKB">
        <authorList>
            <consortium name="WormBaseParasite"/>
        </authorList>
    </citation>
    <scope>IDENTIFICATION</scope>
</reference>
<dbReference type="AlphaFoldDB" id="A0A0R3TGS1"/>
<name>A0A0R3TGS1_RODNA</name>
<dbReference type="WBParaSite" id="HNAJ_0000626201-mRNA-1">
    <property type="protein sequence ID" value="HNAJ_0000626201-mRNA-1"/>
    <property type="gene ID" value="HNAJ_0000626201"/>
</dbReference>
<evidence type="ECO:0000256" key="1">
    <source>
        <dbReference type="SAM" id="MobiDB-lite"/>
    </source>
</evidence>
<dbReference type="Proteomes" id="UP000278807">
    <property type="component" value="Unassembled WGS sequence"/>
</dbReference>
<feature type="transmembrane region" description="Helical" evidence="2">
    <location>
        <begin position="67"/>
        <end position="91"/>
    </location>
</feature>